<dbReference type="InterPro" id="IPR046335">
    <property type="entry name" value="LacI/GalR-like_sensor"/>
</dbReference>
<dbReference type="InterPro" id="IPR000843">
    <property type="entry name" value="HTH_LacI"/>
</dbReference>
<evidence type="ECO:0000256" key="3">
    <source>
        <dbReference type="ARBA" id="ARBA00023163"/>
    </source>
</evidence>
<dbReference type="PANTHER" id="PTHR30146">
    <property type="entry name" value="LACI-RELATED TRANSCRIPTIONAL REPRESSOR"/>
    <property type="match status" value="1"/>
</dbReference>
<dbReference type="GO" id="GO:0003700">
    <property type="term" value="F:DNA-binding transcription factor activity"/>
    <property type="evidence" value="ECO:0007669"/>
    <property type="project" value="TreeGrafter"/>
</dbReference>
<dbReference type="CDD" id="cd01392">
    <property type="entry name" value="HTH_LacI"/>
    <property type="match status" value="1"/>
</dbReference>
<dbReference type="SMART" id="SM00354">
    <property type="entry name" value="HTH_LACI"/>
    <property type="match status" value="1"/>
</dbReference>
<dbReference type="PRINTS" id="PR00036">
    <property type="entry name" value="HTHLACI"/>
</dbReference>
<dbReference type="GO" id="GO:0000976">
    <property type="term" value="F:transcription cis-regulatory region binding"/>
    <property type="evidence" value="ECO:0007669"/>
    <property type="project" value="TreeGrafter"/>
</dbReference>
<keyword evidence="3" id="KW-0804">Transcription</keyword>
<dbReference type="STRING" id="1428644.BIV57_22580"/>
<dbReference type="OrthoDB" id="3226810at2"/>
<dbReference type="CDD" id="cd06267">
    <property type="entry name" value="PBP1_LacI_sugar_binding-like"/>
    <property type="match status" value="1"/>
</dbReference>
<evidence type="ECO:0000313" key="6">
    <source>
        <dbReference type="Proteomes" id="UP000243342"/>
    </source>
</evidence>
<dbReference type="PANTHER" id="PTHR30146:SF153">
    <property type="entry name" value="LACTOSE OPERON REPRESSOR"/>
    <property type="match status" value="1"/>
</dbReference>
<dbReference type="Proteomes" id="UP000243342">
    <property type="component" value="Unassembled WGS sequence"/>
</dbReference>
<dbReference type="Gene3D" id="3.40.50.2300">
    <property type="match status" value="2"/>
</dbReference>
<evidence type="ECO:0000256" key="1">
    <source>
        <dbReference type="ARBA" id="ARBA00023015"/>
    </source>
</evidence>
<name>A0A1J7C6J7_9ACTN</name>
<protein>
    <submittedName>
        <fullName evidence="5">LacI family transcriptional regulator</fullName>
    </submittedName>
</protein>
<proteinExistence type="predicted"/>
<gene>
    <name evidence="5" type="ORF">BIV57_22580</name>
</gene>
<dbReference type="InterPro" id="IPR028082">
    <property type="entry name" value="Peripla_BP_I"/>
</dbReference>
<reference evidence="5 6" key="1">
    <citation type="submission" date="2016-10" db="EMBL/GenBank/DDBJ databases">
        <title>Genome sequence of Streptomyces gilvigriseus MUSC 26.</title>
        <authorList>
            <person name="Lee L.-H."/>
            <person name="Ser H.-L."/>
        </authorList>
    </citation>
    <scope>NUCLEOTIDE SEQUENCE [LARGE SCALE GENOMIC DNA]</scope>
    <source>
        <strain evidence="5 6">MUSC 26</strain>
    </source>
</reference>
<evidence type="ECO:0000313" key="5">
    <source>
        <dbReference type="EMBL" id="OIV35250.1"/>
    </source>
</evidence>
<dbReference type="PROSITE" id="PS50932">
    <property type="entry name" value="HTH_LACI_2"/>
    <property type="match status" value="1"/>
</dbReference>
<dbReference type="SUPFAM" id="SSF47413">
    <property type="entry name" value="lambda repressor-like DNA-binding domains"/>
    <property type="match status" value="1"/>
</dbReference>
<dbReference type="Gene3D" id="1.10.260.40">
    <property type="entry name" value="lambda repressor-like DNA-binding domains"/>
    <property type="match status" value="1"/>
</dbReference>
<dbReference type="PROSITE" id="PS00356">
    <property type="entry name" value="HTH_LACI_1"/>
    <property type="match status" value="1"/>
</dbReference>
<evidence type="ECO:0000256" key="2">
    <source>
        <dbReference type="ARBA" id="ARBA00023125"/>
    </source>
</evidence>
<accession>A0A1J7C6J7</accession>
<dbReference type="AlphaFoldDB" id="A0A1J7C6J7"/>
<comment type="caution">
    <text evidence="5">The sequence shown here is derived from an EMBL/GenBank/DDBJ whole genome shotgun (WGS) entry which is preliminary data.</text>
</comment>
<dbReference type="Pfam" id="PF00356">
    <property type="entry name" value="LacI"/>
    <property type="match status" value="1"/>
</dbReference>
<feature type="domain" description="HTH lacI-type" evidence="4">
    <location>
        <begin position="20"/>
        <end position="73"/>
    </location>
</feature>
<dbReference type="Pfam" id="PF13377">
    <property type="entry name" value="Peripla_BP_3"/>
    <property type="match status" value="1"/>
</dbReference>
<keyword evidence="2" id="KW-0238">DNA-binding</keyword>
<organism evidence="5 6">
    <name type="scientific">Mangrovactinospora gilvigrisea</name>
    <dbReference type="NCBI Taxonomy" id="1428644"/>
    <lineage>
        <taxon>Bacteria</taxon>
        <taxon>Bacillati</taxon>
        <taxon>Actinomycetota</taxon>
        <taxon>Actinomycetes</taxon>
        <taxon>Kitasatosporales</taxon>
        <taxon>Streptomycetaceae</taxon>
        <taxon>Mangrovactinospora</taxon>
    </lineage>
</organism>
<dbReference type="InterPro" id="IPR010982">
    <property type="entry name" value="Lambda_DNA-bd_dom_sf"/>
</dbReference>
<dbReference type="SUPFAM" id="SSF53822">
    <property type="entry name" value="Periplasmic binding protein-like I"/>
    <property type="match status" value="1"/>
</dbReference>
<keyword evidence="1" id="KW-0805">Transcription regulation</keyword>
<evidence type="ECO:0000259" key="4">
    <source>
        <dbReference type="PROSITE" id="PS50932"/>
    </source>
</evidence>
<dbReference type="RefSeq" id="WP_071658792.1">
    <property type="nucleotide sequence ID" value="NZ_MLCF01000180.1"/>
</dbReference>
<keyword evidence="6" id="KW-1185">Reference proteome</keyword>
<dbReference type="EMBL" id="MLCF01000180">
    <property type="protein sequence ID" value="OIV35250.1"/>
    <property type="molecule type" value="Genomic_DNA"/>
</dbReference>
<sequence length="372" mass="39189">MGTDLRTAAVDAAGPAGGRVTITEVAEAAGVSIATVSRVINRKAVAAATRERVEQAIADLGYVVNAHARALAGSTNRTVGIIIQDVVDPFYGYIARGVEAAAARTGRLCLVCCSRGRKEQELAFVDLLHQQRADAVVLVGGAARDRAHEAELAQRARALDAGGSSLVLCGRPPLAGGAPAAVVSYDNEGGAHALTDYLIERGHRRIAMVGGRPDLSVTRDRLAGYRRALERHGLPYAEELVRPGEFGRQNGYDLTRELLASGAEFTALFAGNDITASGAALALEEAGLRIPQDVSLVGYDDVPAAHEMRPALTTVHIPLEEMGRQAVRLSVGDGEDDYLGEVRASGRARTIRVATHIVERDSVAGPRRGTAP</sequence>